<evidence type="ECO:0000256" key="5">
    <source>
        <dbReference type="ARBA" id="ARBA00023242"/>
    </source>
</evidence>
<keyword evidence="5" id="KW-0539">Nucleus</keyword>
<feature type="domain" description="MBD" evidence="7">
    <location>
        <begin position="118"/>
        <end position="195"/>
    </location>
</feature>
<evidence type="ECO:0000256" key="3">
    <source>
        <dbReference type="ARBA" id="ARBA00023125"/>
    </source>
</evidence>
<feature type="non-terminal residue" evidence="8">
    <location>
        <position position="261"/>
    </location>
</feature>
<proteinExistence type="predicted"/>
<evidence type="ECO:0000313" key="8">
    <source>
        <dbReference type="EMBL" id="TVU16643.1"/>
    </source>
</evidence>
<dbReference type="GO" id="GO:0005634">
    <property type="term" value="C:nucleus"/>
    <property type="evidence" value="ECO:0007669"/>
    <property type="project" value="UniProtKB-SubCell"/>
</dbReference>
<name>A0A5J9TZ32_9POAL</name>
<reference evidence="8 9" key="1">
    <citation type="journal article" date="2019" name="Sci. Rep.">
        <title>A high-quality genome of Eragrostis curvula grass provides insights into Poaceae evolution and supports new strategies to enhance forage quality.</title>
        <authorList>
            <person name="Carballo J."/>
            <person name="Santos B.A.C.M."/>
            <person name="Zappacosta D."/>
            <person name="Garbus I."/>
            <person name="Selva J.P."/>
            <person name="Gallo C.A."/>
            <person name="Diaz A."/>
            <person name="Albertini E."/>
            <person name="Caccamo M."/>
            <person name="Echenique V."/>
        </authorList>
    </citation>
    <scope>NUCLEOTIDE SEQUENCE [LARGE SCALE GENOMIC DNA]</scope>
    <source>
        <strain evidence="9">cv. Victoria</strain>
        <tissue evidence="8">Leaf</tissue>
    </source>
</reference>
<dbReference type="AlphaFoldDB" id="A0A5J9TZ32"/>
<evidence type="ECO:0000256" key="6">
    <source>
        <dbReference type="SAM" id="MobiDB-lite"/>
    </source>
</evidence>
<accession>A0A5J9TZ32</accession>
<keyword evidence="9" id="KW-1185">Reference proteome</keyword>
<feature type="compositionally biased region" description="Basic and acidic residues" evidence="6">
    <location>
        <begin position="242"/>
        <end position="255"/>
    </location>
</feature>
<feature type="region of interest" description="Disordered" evidence="6">
    <location>
        <begin position="207"/>
        <end position="261"/>
    </location>
</feature>
<dbReference type="PROSITE" id="PS50982">
    <property type="entry name" value="MBD"/>
    <property type="match status" value="1"/>
</dbReference>
<dbReference type="InterPro" id="IPR001739">
    <property type="entry name" value="Methyl_CpG_DNA-bd"/>
</dbReference>
<evidence type="ECO:0000256" key="2">
    <source>
        <dbReference type="ARBA" id="ARBA00023015"/>
    </source>
</evidence>
<dbReference type="SUPFAM" id="SSF54171">
    <property type="entry name" value="DNA-binding domain"/>
    <property type="match status" value="1"/>
</dbReference>
<dbReference type="InterPro" id="IPR016177">
    <property type="entry name" value="DNA-bd_dom_sf"/>
</dbReference>
<comment type="subcellular location">
    <subcellularLocation>
        <location evidence="1">Nucleus</location>
    </subcellularLocation>
</comment>
<dbReference type="PANTHER" id="PTHR34067:SF25">
    <property type="entry name" value="OS04G0193200 PROTEIN"/>
    <property type="match status" value="1"/>
</dbReference>
<keyword evidence="2" id="KW-0805">Transcription regulation</keyword>
<evidence type="ECO:0000256" key="4">
    <source>
        <dbReference type="ARBA" id="ARBA00023163"/>
    </source>
</evidence>
<dbReference type="Gramene" id="TVU16643">
    <property type="protein sequence ID" value="TVU16643"/>
    <property type="gene ID" value="EJB05_40217"/>
</dbReference>
<gene>
    <name evidence="8" type="ORF">EJB05_40217</name>
</gene>
<comment type="caution">
    <text evidence="8">The sequence shown here is derived from an EMBL/GenBank/DDBJ whole genome shotgun (WGS) entry which is preliminary data.</text>
</comment>
<protein>
    <recommendedName>
        <fullName evidence="7">MBD domain-containing protein</fullName>
    </recommendedName>
</protein>
<dbReference type="PANTHER" id="PTHR34067">
    <property type="entry name" value="OS04G0193200 PROTEIN"/>
    <property type="match status" value="1"/>
</dbReference>
<dbReference type="OrthoDB" id="694690at2759"/>
<dbReference type="Gene3D" id="3.30.890.10">
    <property type="entry name" value="Methyl-cpg-binding Protein 2, Chain A"/>
    <property type="match status" value="1"/>
</dbReference>
<dbReference type="InterPro" id="IPR038945">
    <property type="entry name" value="MBD13-like"/>
</dbReference>
<evidence type="ECO:0000313" key="9">
    <source>
        <dbReference type="Proteomes" id="UP000324897"/>
    </source>
</evidence>
<evidence type="ECO:0000256" key="1">
    <source>
        <dbReference type="ARBA" id="ARBA00004123"/>
    </source>
</evidence>
<organism evidence="8 9">
    <name type="scientific">Eragrostis curvula</name>
    <name type="common">weeping love grass</name>
    <dbReference type="NCBI Taxonomy" id="38414"/>
    <lineage>
        <taxon>Eukaryota</taxon>
        <taxon>Viridiplantae</taxon>
        <taxon>Streptophyta</taxon>
        <taxon>Embryophyta</taxon>
        <taxon>Tracheophyta</taxon>
        <taxon>Spermatophyta</taxon>
        <taxon>Magnoliopsida</taxon>
        <taxon>Liliopsida</taxon>
        <taxon>Poales</taxon>
        <taxon>Poaceae</taxon>
        <taxon>PACMAD clade</taxon>
        <taxon>Chloridoideae</taxon>
        <taxon>Eragrostideae</taxon>
        <taxon>Eragrostidinae</taxon>
        <taxon>Eragrostis</taxon>
    </lineage>
</organism>
<dbReference type="GO" id="GO:0003677">
    <property type="term" value="F:DNA binding"/>
    <property type="evidence" value="ECO:0007669"/>
    <property type="project" value="UniProtKB-KW"/>
</dbReference>
<dbReference type="Proteomes" id="UP000324897">
    <property type="component" value="Unassembled WGS sequence"/>
</dbReference>
<keyword evidence="4" id="KW-0804">Transcription</keyword>
<sequence>MDGSADYTCPAGFRFSSKAEVLLHVSSGALQRALDAQATLYDRTTLQAKYDWFRAYTGWVLEIRAGGHNMSKMFKFYAHLRYGLRIASKEDFMSYLRTGIVPVRANDECDTSGKDNIIAHLKFHIKRLPPGWIKETKFSDNGNRKDRFFTDPVTQKVYRSKKLALQYFNTGTAKSHNPRESVTDMYMFDSCTDLLPSLANKLKIEGAEDHQSEEASQSLCRKKRGTSSGFDQPRGKKPKTEKKRENGYCKGHERLPAAGVK</sequence>
<feature type="non-terminal residue" evidence="8">
    <location>
        <position position="1"/>
    </location>
</feature>
<keyword evidence="3" id="KW-0238">DNA-binding</keyword>
<evidence type="ECO:0000259" key="7">
    <source>
        <dbReference type="PROSITE" id="PS50982"/>
    </source>
</evidence>
<dbReference type="EMBL" id="RWGY01000031">
    <property type="protein sequence ID" value="TVU16643.1"/>
    <property type="molecule type" value="Genomic_DNA"/>
</dbReference>